<dbReference type="PANTHER" id="PTHR43298:SF2">
    <property type="entry name" value="FMN_FAD EXPORTER YEEO-RELATED"/>
    <property type="match status" value="1"/>
</dbReference>
<dbReference type="GO" id="GO:0042910">
    <property type="term" value="F:xenobiotic transmembrane transporter activity"/>
    <property type="evidence" value="ECO:0007669"/>
    <property type="project" value="InterPro"/>
</dbReference>
<evidence type="ECO:0000256" key="2">
    <source>
        <dbReference type="SAM" id="Phobius"/>
    </source>
</evidence>
<evidence type="ECO:0000256" key="1">
    <source>
        <dbReference type="ARBA" id="ARBA00022448"/>
    </source>
</evidence>
<dbReference type="EMBL" id="UINC01039384">
    <property type="protein sequence ID" value="SVB37787.1"/>
    <property type="molecule type" value="Genomic_DNA"/>
</dbReference>
<evidence type="ECO:0008006" key="4">
    <source>
        <dbReference type="Google" id="ProtNLM"/>
    </source>
</evidence>
<gene>
    <name evidence="3" type="ORF">METZ01_LOCUS190641</name>
</gene>
<feature type="non-terminal residue" evidence="3">
    <location>
        <position position="211"/>
    </location>
</feature>
<name>A0A382DJJ2_9ZZZZ</name>
<dbReference type="InterPro" id="IPR050222">
    <property type="entry name" value="MATE_MdtK"/>
</dbReference>
<dbReference type="PANTHER" id="PTHR43298">
    <property type="entry name" value="MULTIDRUG RESISTANCE PROTEIN NORM-RELATED"/>
    <property type="match status" value="1"/>
</dbReference>
<keyword evidence="1" id="KW-0813">Transport</keyword>
<feature type="transmembrane region" description="Helical" evidence="2">
    <location>
        <begin position="79"/>
        <end position="99"/>
    </location>
</feature>
<keyword evidence="2" id="KW-0472">Membrane</keyword>
<dbReference type="GO" id="GO:0015297">
    <property type="term" value="F:antiporter activity"/>
    <property type="evidence" value="ECO:0007669"/>
    <property type="project" value="InterPro"/>
</dbReference>
<dbReference type="Pfam" id="PF01554">
    <property type="entry name" value="MatE"/>
    <property type="match status" value="1"/>
</dbReference>
<feature type="transmembrane region" description="Helical" evidence="2">
    <location>
        <begin position="149"/>
        <end position="169"/>
    </location>
</feature>
<feature type="transmembrane region" description="Helical" evidence="2">
    <location>
        <begin position="35"/>
        <end position="58"/>
    </location>
</feature>
<dbReference type="InterPro" id="IPR002528">
    <property type="entry name" value="MATE_fam"/>
</dbReference>
<feature type="transmembrane region" description="Helical" evidence="2">
    <location>
        <begin position="119"/>
        <end position="137"/>
    </location>
</feature>
<keyword evidence="2" id="KW-0812">Transmembrane</keyword>
<protein>
    <recommendedName>
        <fullName evidence="4">Polysaccharide biosynthesis protein C-terminal domain-containing protein</fullName>
    </recommendedName>
</protein>
<reference evidence="3" key="1">
    <citation type="submission" date="2018-05" db="EMBL/GenBank/DDBJ databases">
        <authorList>
            <person name="Lanie J.A."/>
            <person name="Ng W.-L."/>
            <person name="Kazmierczak K.M."/>
            <person name="Andrzejewski T.M."/>
            <person name="Davidsen T.M."/>
            <person name="Wayne K.J."/>
            <person name="Tettelin H."/>
            <person name="Glass J.I."/>
            <person name="Rusch D."/>
            <person name="Podicherti R."/>
            <person name="Tsui H.-C.T."/>
            <person name="Winkler M.E."/>
        </authorList>
    </citation>
    <scope>NUCLEOTIDE SEQUENCE</scope>
</reference>
<evidence type="ECO:0000313" key="3">
    <source>
        <dbReference type="EMBL" id="SVB37787.1"/>
    </source>
</evidence>
<feature type="transmembrane region" description="Helical" evidence="2">
    <location>
        <begin position="181"/>
        <end position="200"/>
    </location>
</feature>
<organism evidence="3">
    <name type="scientific">marine metagenome</name>
    <dbReference type="NCBI Taxonomy" id="408172"/>
    <lineage>
        <taxon>unclassified sequences</taxon>
        <taxon>metagenomes</taxon>
        <taxon>ecological metagenomes</taxon>
    </lineage>
</organism>
<dbReference type="AlphaFoldDB" id="A0A382DJJ2"/>
<keyword evidence="2" id="KW-1133">Transmembrane helix</keyword>
<proteinExistence type="predicted"/>
<accession>A0A382DJJ2</accession>
<dbReference type="GO" id="GO:0005886">
    <property type="term" value="C:plasma membrane"/>
    <property type="evidence" value="ECO:0007669"/>
    <property type="project" value="TreeGrafter"/>
</dbReference>
<sequence>MAPMIIGLFVIIGNGLVDAYFIGQLGYAQLAAVSYAFPVWFILGGIVMGLGVGTSSLASRAIGAGNKTVVREIATHAMILSIAVGVLVIAIGLLSIEQVFSLLGANDETMPYVKEYMEIYYWGGIFMAVPMIGNAVLRASGDAKTPSVLMASSAIINAILDPILIFGWFGFPAMGVKGAALASVLANVVFLIASLIILIFRDDLIQLRNHS</sequence>